<dbReference type="GO" id="GO:0005737">
    <property type="term" value="C:cytoplasm"/>
    <property type="evidence" value="ECO:0007669"/>
    <property type="project" value="TreeGrafter"/>
</dbReference>
<dbReference type="InterPro" id="IPR015421">
    <property type="entry name" value="PyrdxlP-dep_Trfase_major"/>
</dbReference>
<dbReference type="FunFam" id="3.40.640.10:FF:000035">
    <property type="entry name" value="O-succinylhomoserine sulfhydrylase"/>
    <property type="match status" value="1"/>
</dbReference>
<dbReference type="InterPro" id="IPR015422">
    <property type="entry name" value="PyrdxlP-dep_Trfase_small"/>
</dbReference>
<gene>
    <name evidence="5" type="ORF">FCALED_LOCUS7532</name>
</gene>
<dbReference type="Proteomes" id="UP000789570">
    <property type="component" value="Unassembled WGS sequence"/>
</dbReference>
<accession>A0A9N9BVK1</accession>
<organism evidence="5 6">
    <name type="scientific">Funneliformis caledonium</name>
    <dbReference type="NCBI Taxonomy" id="1117310"/>
    <lineage>
        <taxon>Eukaryota</taxon>
        <taxon>Fungi</taxon>
        <taxon>Fungi incertae sedis</taxon>
        <taxon>Mucoromycota</taxon>
        <taxon>Glomeromycotina</taxon>
        <taxon>Glomeromycetes</taxon>
        <taxon>Glomerales</taxon>
        <taxon>Glomeraceae</taxon>
        <taxon>Funneliformis</taxon>
    </lineage>
</organism>
<protein>
    <submittedName>
        <fullName evidence="5">8877_t:CDS:1</fullName>
    </submittedName>
</protein>
<dbReference type="Pfam" id="PF01053">
    <property type="entry name" value="Cys_Met_Meta_PP"/>
    <property type="match status" value="3"/>
</dbReference>
<proteinExistence type="inferred from homology"/>
<dbReference type="Gene3D" id="3.40.640.10">
    <property type="entry name" value="Type I PLP-dependent aspartate aminotransferase-like (Major domain)"/>
    <property type="match status" value="3"/>
</dbReference>
<evidence type="ECO:0000256" key="1">
    <source>
        <dbReference type="ARBA" id="ARBA00001933"/>
    </source>
</evidence>
<dbReference type="Gene3D" id="3.90.1150.10">
    <property type="entry name" value="Aspartate Aminotransferase, domain 1"/>
    <property type="match status" value="2"/>
</dbReference>
<dbReference type="InterPro" id="IPR000277">
    <property type="entry name" value="Cys/Met-Metab_PyrdxlP-dep_enz"/>
</dbReference>
<dbReference type="SUPFAM" id="SSF53383">
    <property type="entry name" value="PLP-dependent transferases"/>
    <property type="match status" value="2"/>
</dbReference>
<dbReference type="PANTHER" id="PTHR43797:SF2">
    <property type="entry name" value="HOMOCYSTEINE_CYSTEINE SYNTHASE"/>
    <property type="match status" value="1"/>
</dbReference>
<dbReference type="GO" id="GO:0071269">
    <property type="term" value="P:L-homocysteine biosynthetic process"/>
    <property type="evidence" value="ECO:0007669"/>
    <property type="project" value="TreeGrafter"/>
</dbReference>
<dbReference type="InterPro" id="IPR006235">
    <property type="entry name" value="OAc-hSer/O-AcSer_sulfhydrylase"/>
</dbReference>
<dbReference type="AlphaFoldDB" id="A0A9N9BVK1"/>
<comment type="similarity">
    <text evidence="2">Belongs to the trans-sulfuration enzymes family.</text>
</comment>
<evidence type="ECO:0000256" key="4">
    <source>
        <dbReference type="ARBA" id="ARBA00022898"/>
    </source>
</evidence>
<sequence>MALQKLHFETLQLHAGQEPDPTTNARAVPIYATTSFTFKNVENANAIFSMKETGHVYSRIDNPTLNVFEKRMAALEGGVAALATSSGQAAQFMAIMNICVAGDNIVSSSYLYGGSYNQFKVTLPCLGINVKFVNGDNPEDFAELIDENTKAIYFESVGNPKFNIPDFEAISDIAHKAGIPVIVDNTFGARGYLIQPFKYGADIITHSATKWIGGHGTTIGGVIIDGGKFPWNNGKFPMFTDPSAGYHGIKFWDEFDNKSFIIKARLEIMRDVGACQNPFGAFLLLQGIETLSLRVQRQADNALALSKWLEKREEVSWVSYPGLESHPYHENAKKYMRNRFGCVLAFGMKGGSCYLANVGDAKTLVINPAATTHQQLTDEEQIITGVTKDLVRISVGYEHIDDIKHDFGIDQPFQFETLQLHAGQKPDSATNARAVPIYATTSFTFRNVENANALFSMKETGHIYSRIDNPTQNVFEERMAALEGGVAALATSSGQAAQFMAIMNICVTGDNIVSSSYLYDFAELIDENTKAIYFESVGNPKFNIPDFEEISDIAHKAGIPVIVDNTFGAGGYLIQPFKYGADIVVHSATKWIGGHGTTIGGVIIDGGKFPWNNGNFPMFTSPSPGYHGTIFWEMFGNMSFIIKARLEILRDVGACQNPFGAFLLLQGIETLSLRVQRQADNALELAKWLEGRDEVSWVSYPGLESHPYHENAKKYMRNGFGCVLAFGIKDGIEAGNKLIDSLNLARYDYHHNKVLYYHFNRDAKTLIINPAATTHQQLSDEELISAGVTKDLIRVSVGYEHIDDIKNDFAQAFEKLNKPNSNDSDDII</sequence>
<dbReference type="InterPro" id="IPR054542">
    <property type="entry name" value="Cys_met_metab_PP"/>
</dbReference>
<keyword evidence="6" id="KW-1185">Reference proteome</keyword>
<comment type="caution">
    <text evidence="5">The sequence shown here is derived from an EMBL/GenBank/DDBJ whole genome shotgun (WGS) entry which is preliminary data.</text>
</comment>
<evidence type="ECO:0000313" key="6">
    <source>
        <dbReference type="Proteomes" id="UP000789570"/>
    </source>
</evidence>
<dbReference type="PANTHER" id="PTHR43797">
    <property type="entry name" value="HOMOCYSTEINE/CYSTEINE SYNTHASE"/>
    <property type="match status" value="1"/>
</dbReference>
<dbReference type="NCBIfam" id="TIGR01326">
    <property type="entry name" value="OAH_OAS_sulfhy"/>
    <property type="match status" value="1"/>
</dbReference>
<dbReference type="InterPro" id="IPR015424">
    <property type="entry name" value="PyrdxlP-dep_Trfase"/>
</dbReference>
<dbReference type="OrthoDB" id="3512640at2759"/>
<dbReference type="PROSITE" id="PS00868">
    <property type="entry name" value="CYS_MET_METAB_PP"/>
    <property type="match status" value="2"/>
</dbReference>
<reference evidence="5" key="1">
    <citation type="submission" date="2021-06" db="EMBL/GenBank/DDBJ databases">
        <authorList>
            <person name="Kallberg Y."/>
            <person name="Tangrot J."/>
            <person name="Rosling A."/>
        </authorList>
    </citation>
    <scope>NUCLEOTIDE SEQUENCE</scope>
    <source>
        <strain evidence="5">UK204</strain>
    </source>
</reference>
<evidence type="ECO:0000256" key="3">
    <source>
        <dbReference type="ARBA" id="ARBA00022679"/>
    </source>
</evidence>
<dbReference type="GO" id="GO:0030170">
    <property type="term" value="F:pyridoxal phosphate binding"/>
    <property type="evidence" value="ECO:0007669"/>
    <property type="project" value="InterPro"/>
</dbReference>
<keyword evidence="3" id="KW-0808">Transferase</keyword>
<dbReference type="GO" id="GO:0019346">
    <property type="term" value="P:transsulfuration"/>
    <property type="evidence" value="ECO:0007669"/>
    <property type="project" value="InterPro"/>
</dbReference>
<comment type="cofactor">
    <cofactor evidence="1">
        <name>pyridoxal 5'-phosphate</name>
        <dbReference type="ChEBI" id="CHEBI:597326"/>
    </cofactor>
</comment>
<dbReference type="CDD" id="cd00614">
    <property type="entry name" value="CGS_like"/>
    <property type="match status" value="2"/>
</dbReference>
<dbReference type="EMBL" id="CAJVPQ010002014">
    <property type="protein sequence ID" value="CAG8579734.1"/>
    <property type="molecule type" value="Genomic_DNA"/>
</dbReference>
<evidence type="ECO:0000256" key="2">
    <source>
        <dbReference type="ARBA" id="ARBA00009077"/>
    </source>
</evidence>
<name>A0A9N9BVK1_9GLOM</name>
<evidence type="ECO:0000313" key="5">
    <source>
        <dbReference type="EMBL" id="CAG8579734.1"/>
    </source>
</evidence>
<dbReference type="GO" id="GO:0003961">
    <property type="term" value="F:O-acetylhomoserine aminocarboxypropyltransferase activity"/>
    <property type="evidence" value="ECO:0007669"/>
    <property type="project" value="TreeGrafter"/>
</dbReference>
<keyword evidence="4" id="KW-0663">Pyridoxal phosphate</keyword>
<dbReference type="GO" id="GO:0004124">
    <property type="term" value="F:cysteine synthase activity"/>
    <property type="evidence" value="ECO:0007669"/>
    <property type="project" value="TreeGrafter"/>
</dbReference>
<dbReference type="GO" id="GO:0006535">
    <property type="term" value="P:cysteine biosynthetic process from serine"/>
    <property type="evidence" value="ECO:0007669"/>
    <property type="project" value="TreeGrafter"/>
</dbReference>